<organism evidence="1 2">
    <name type="scientific">Ophiocordyceps polyrhachis-furcata BCC 54312</name>
    <dbReference type="NCBI Taxonomy" id="1330021"/>
    <lineage>
        <taxon>Eukaryota</taxon>
        <taxon>Fungi</taxon>
        <taxon>Dikarya</taxon>
        <taxon>Ascomycota</taxon>
        <taxon>Pezizomycotina</taxon>
        <taxon>Sordariomycetes</taxon>
        <taxon>Hypocreomycetidae</taxon>
        <taxon>Hypocreales</taxon>
        <taxon>Ophiocordycipitaceae</taxon>
        <taxon>Ophiocordyceps</taxon>
    </lineage>
</organism>
<dbReference type="Proteomes" id="UP000253664">
    <property type="component" value="Unassembled WGS sequence"/>
</dbReference>
<name>A0A367L0R2_9HYPO</name>
<gene>
    <name evidence="1" type="ORF">L249_5688</name>
</gene>
<proteinExistence type="predicted"/>
<evidence type="ECO:0000313" key="1">
    <source>
        <dbReference type="EMBL" id="RCI07802.1"/>
    </source>
</evidence>
<reference evidence="1 2" key="1">
    <citation type="journal article" date="2015" name="BMC Genomics">
        <title>Insights from the genome of Ophiocordyceps polyrhachis-furcata to pathogenicity and host specificity in insect fungi.</title>
        <authorList>
            <person name="Wichadakul D."/>
            <person name="Kobmoo N."/>
            <person name="Ingsriswang S."/>
            <person name="Tangphatsornruang S."/>
            <person name="Chantasingh D."/>
            <person name="Luangsa-ard J.J."/>
            <person name="Eurwilaichitr L."/>
        </authorList>
    </citation>
    <scope>NUCLEOTIDE SEQUENCE [LARGE SCALE GENOMIC DNA]</scope>
    <source>
        <strain evidence="1 2">BCC 54312</strain>
    </source>
</reference>
<comment type="caution">
    <text evidence="1">The sequence shown here is derived from an EMBL/GenBank/DDBJ whole genome shotgun (WGS) entry which is preliminary data.</text>
</comment>
<keyword evidence="2" id="KW-1185">Reference proteome</keyword>
<feature type="non-terminal residue" evidence="1">
    <location>
        <position position="1"/>
    </location>
</feature>
<dbReference type="EMBL" id="LKCN02000024">
    <property type="protein sequence ID" value="RCI07802.1"/>
    <property type="molecule type" value="Genomic_DNA"/>
</dbReference>
<protein>
    <submittedName>
        <fullName evidence="1">Uncharacterized protein</fullName>
    </submittedName>
</protein>
<accession>A0A367L0R2</accession>
<dbReference type="AlphaFoldDB" id="A0A367L0R2"/>
<evidence type="ECO:0000313" key="2">
    <source>
        <dbReference type="Proteomes" id="UP000253664"/>
    </source>
</evidence>
<sequence>HRISPFCLDNGFNSARHQSHETKKEVFISSVPSLLDDAFKFLLSDPFLPAFYSLRGGSCGLSGSGSGCRLAKPLSRTGGMLWKGIG</sequence>
<feature type="non-terminal residue" evidence="1">
    <location>
        <position position="86"/>
    </location>
</feature>